<comment type="caution">
    <text evidence="1">The sequence shown here is derived from an EMBL/GenBank/DDBJ whole genome shotgun (WGS) entry which is preliminary data.</text>
</comment>
<sequence length="57" mass="6592">MVTRNQLKEVVKMEEKEMGNVNEDLGFGFFRFLLKDVGTQYPMTTPKRAAQKRAPSK</sequence>
<reference evidence="1 2" key="1">
    <citation type="submission" date="2013-09" db="EMBL/GenBank/DDBJ databases">
        <title>Corchorus capsularis genome sequencing.</title>
        <authorList>
            <person name="Alam M."/>
            <person name="Haque M.S."/>
            <person name="Islam M.S."/>
            <person name="Emdad E.M."/>
            <person name="Islam M.M."/>
            <person name="Ahmed B."/>
            <person name="Halim A."/>
            <person name="Hossen Q.M.M."/>
            <person name="Hossain M.Z."/>
            <person name="Ahmed R."/>
            <person name="Khan M.M."/>
            <person name="Islam R."/>
            <person name="Rashid M.M."/>
            <person name="Khan S.A."/>
            <person name="Rahman M.S."/>
            <person name="Alam M."/>
        </authorList>
    </citation>
    <scope>NUCLEOTIDE SEQUENCE [LARGE SCALE GENOMIC DNA]</scope>
    <source>
        <strain evidence="2">cv. CVL-1</strain>
        <tissue evidence="1">Whole seedling</tissue>
    </source>
</reference>
<evidence type="ECO:0000313" key="2">
    <source>
        <dbReference type="Proteomes" id="UP000188268"/>
    </source>
</evidence>
<keyword evidence="2" id="KW-1185">Reference proteome</keyword>
<protein>
    <submittedName>
        <fullName evidence="1">Putative short-chain dehydrogenase/reductase family 42E member 2-like protein</fullName>
    </submittedName>
</protein>
<organism evidence="1 2">
    <name type="scientific">Corchorus capsularis</name>
    <name type="common">Jute</name>
    <dbReference type="NCBI Taxonomy" id="210143"/>
    <lineage>
        <taxon>Eukaryota</taxon>
        <taxon>Viridiplantae</taxon>
        <taxon>Streptophyta</taxon>
        <taxon>Embryophyta</taxon>
        <taxon>Tracheophyta</taxon>
        <taxon>Spermatophyta</taxon>
        <taxon>Magnoliopsida</taxon>
        <taxon>eudicotyledons</taxon>
        <taxon>Gunneridae</taxon>
        <taxon>Pentapetalae</taxon>
        <taxon>rosids</taxon>
        <taxon>malvids</taxon>
        <taxon>Malvales</taxon>
        <taxon>Malvaceae</taxon>
        <taxon>Grewioideae</taxon>
        <taxon>Apeibeae</taxon>
        <taxon>Corchorus</taxon>
    </lineage>
</organism>
<evidence type="ECO:0000313" key="1">
    <source>
        <dbReference type="EMBL" id="OMO89585.1"/>
    </source>
</evidence>
<dbReference type="EMBL" id="AWWV01008647">
    <property type="protein sequence ID" value="OMO89585.1"/>
    <property type="molecule type" value="Genomic_DNA"/>
</dbReference>
<dbReference type="AlphaFoldDB" id="A0A1R3J425"/>
<accession>A0A1R3J425</accession>
<dbReference type="Proteomes" id="UP000188268">
    <property type="component" value="Unassembled WGS sequence"/>
</dbReference>
<proteinExistence type="predicted"/>
<gene>
    <name evidence="1" type="ORF">CCACVL1_07756</name>
</gene>
<name>A0A1R3J425_COCAP</name>
<dbReference type="Gramene" id="OMO89585">
    <property type="protein sequence ID" value="OMO89585"/>
    <property type="gene ID" value="CCACVL1_07756"/>
</dbReference>